<proteinExistence type="predicted"/>
<evidence type="ECO:0000313" key="2">
    <source>
        <dbReference type="Proteomes" id="UP000515789"/>
    </source>
</evidence>
<dbReference type="Proteomes" id="UP000515789">
    <property type="component" value="Chromosome"/>
</dbReference>
<protein>
    <submittedName>
        <fullName evidence="1">Uncharacterized protein</fullName>
    </submittedName>
</protein>
<dbReference type="EMBL" id="CP039126">
    <property type="protein sequence ID" value="QMW80229.1"/>
    <property type="molecule type" value="Genomic_DNA"/>
</dbReference>
<reference evidence="1 2" key="1">
    <citation type="submission" date="2019-04" db="EMBL/GenBank/DDBJ databases">
        <authorList>
            <person name="Schori C."/>
            <person name="Ahrens C."/>
        </authorList>
    </citation>
    <scope>NUCLEOTIDE SEQUENCE [LARGE SCALE GENOMIC DNA]</scope>
    <source>
        <strain evidence="1 2">DSM 2950</strain>
    </source>
</reference>
<dbReference type="RefSeq" id="WP_018595122.1">
    <property type="nucleotide sequence ID" value="NZ_AP031416.1"/>
</dbReference>
<gene>
    <name evidence="1" type="ORF">E5259_23050</name>
</gene>
<organism evidence="1 2">
    <name type="scientific">Blautia producta</name>
    <dbReference type="NCBI Taxonomy" id="33035"/>
    <lineage>
        <taxon>Bacteria</taxon>
        <taxon>Bacillati</taxon>
        <taxon>Bacillota</taxon>
        <taxon>Clostridia</taxon>
        <taxon>Lachnospirales</taxon>
        <taxon>Lachnospiraceae</taxon>
        <taxon>Blautia</taxon>
    </lineage>
</organism>
<evidence type="ECO:0000313" key="1">
    <source>
        <dbReference type="EMBL" id="QMW80229.1"/>
    </source>
</evidence>
<dbReference type="GeneID" id="75054340"/>
<sequence>MRDCHIVFAAAWPRQAMLLHFLGPVVCCDVVRQTPASVVSGHIFLKFSVFQNYMDGLRQYDDVDT</sequence>
<name>A0A7G5N036_9FIRM</name>
<accession>A0A7G5N036</accession>
<dbReference type="AlphaFoldDB" id="A0A7G5N036"/>